<name>A0A8H7XNL7_PSICU</name>
<feature type="coiled-coil region" evidence="1">
    <location>
        <begin position="95"/>
        <end position="122"/>
    </location>
</feature>
<feature type="compositionally biased region" description="Low complexity" evidence="2">
    <location>
        <begin position="8"/>
        <end position="19"/>
    </location>
</feature>
<keyword evidence="1" id="KW-0175">Coiled coil</keyword>
<evidence type="ECO:0000313" key="3">
    <source>
        <dbReference type="EMBL" id="KAG5163988.1"/>
    </source>
</evidence>
<evidence type="ECO:0000256" key="1">
    <source>
        <dbReference type="SAM" id="Coils"/>
    </source>
</evidence>
<dbReference type="EMBL" id="JAFIQS010000013">
    <property type="protein sequence ID" value="KAG5163988.1"/>
    <property type="molecule type" value="Genomic_DNA"/>
</dbReference>
<proteinExistence type="predicted"/>
<sequence>MDFPALVSNPSPNNASSSNSRRRSRRAQLMSETTTPSLEELNSRFASLAFSVHRIEDTLSLLLGKTNRHVYDIVHQRVLRDYRGAEELGTALTTIPELRSAKDALEEKLDAIEKKRHQEYANVALTLACISARLAAIEEGPADGNRRNQDAPPSVDVMMGPFSNEFTRRGTEDRLLAAQKVLEGDGVKVMDLQDRPGFLRVTFMDEDSAHEFVNRVAHDEELNVRGIFTIKP</sequence>
<feature type="region of interest" description="Disordered" evidence="2">
    <location>
        <begin position="1"/>
        <end position="35"/>
    </location>
</feature>
<protein>
    <submittedName>
        <fullName evidence="3">Uncharacterized protein</fullName>
    </submittedName>
</protein>
<comment type="caution">
    <text evidence="3">The sequence shown here is derived from an EMBL/GenBank/DDBJ whole genome shotgun (WGS) entry which is preliminary data.</text>
</comment>
<organism evidence="3">
    <name type="scientific">Psilocybe cubensis</name>
    <name type="common">Psychedelic mushroom</name>
    <name type="synonym">Stropharia cubensis</name>
    <dbReference type="NCBI Taxonomy" id="181762"/>
    <lineage>
        <taxon>Eukaryota</taxon>
        <taxon>Fungi</taxon>
        <taxon>Dikarya</taxon>
        <taxon>Basidiomycota</taxon>
        <taxon>Agaricomycotina</taxon>
        <taxon>Agaricomycetes</taxon>
        <taxon>Agaricomycetidae</taxon>
        <taxon>Agaricales</taxon>
        <taxon>Agaricineae</taxon>
        <taxon>Strophariaceae</taxon>
        <taxon>Psilocybe</taxon>
    </lineage>
</organism>
<gene>
    <name evidence="3" type="ORF">JR316_011185</name>
</gene>
<dbReference type="AlphaFoldDB" id="A0A8H7XNL7"/>
<evidence type="ECO:0000256" key="2">
    <source>
        <dbReference type="SAM" id="MobiDB-lite"/>
    </source>
</evidence>
<reference evidence="3" key="1">
    <citation type="submission" date="2021-02" db="EMBL/GenBank/DDBJ databases">
        <title>Psilocybe cubensis genome.</title>
        <authorList>
            <person name="Mckernan K.J."/>
            <person name="Crawford S."/>
            <person name="Trippe A."/>
            <person name="Kane L.T."/>
            <person name="Mclaughlin S."/>
        </authorList>
    </citation>
    <scope>NUCLEOTIDE SEQUENCE [LARGE SCALE GENOMIC DNA]</scope>
    <source>
        <strain evidence="3">MGC-MH-2018</strain>
    </source>
</reference>
<accession>A0A8H7XNL7</accession>